<dbReference type="EMBL" id="SSTE01017321">
    <property type="protein sequence ID" value="KAA0040543.1"/>
    <property type="molecule type" value="Genomic_DNA"/>
</dbReference>
<dbReference type="Proteomes" id="UP000321947">
    <property type="component" value="Unassembled WGS sequence"/>
</dbReference>
<organism evidence="1 3">
    <name type="scientific">Cucumis melo var. makuwa</name>
    <name type="common">Oriental melon</name>
    <dbReference type="NCBI Taxonomy" id="1194695"/>
    <lineage>
        <taxon>Eukaryota</taxon>
        <taxon>Viridiplantae</taxon>
        <taxon>Streptophyta</taxon>
        <taxon>Embryophyta</taxon>
        <taxon>Tracheophyta</taxon>
        <taxon>Spermatophyta</taxon>
        <taxon>Magnoliopsida</taxon>
        <taxon>eudicotyledons</taxon>
        <taxon>Gunneridae</taxon>
        <taxon>Pentapetalae</taxon>
        <taxon>rosids</taxon>
        <taxon>fabids</taxon>
        <taxon>Cucurbitales</taxon>
        <taxon>Cucurbitaceae</taxon>
        <taxon>Benincaseae</taxon>
        <taxon>Cucumis</taxon>
    </lineage>
</organism>
<gene>
    <name evidence="2" type="ORF">E5676_scaffold98G00290</name>
    <name evidence="1" type="ORF">E6C27_scaffold262G00970</name>
</gene>
<protein>
    <submittedName>
        <fullName evidence="1">Uncharacterized protein</fullName>
    </submittedName>
</protein>
<dbReference type="EMBL" id="SSTD01013776">
    <property type="protein sequence ID" value="TYK05585.1"/>
    <property type="molecule type" value="Genomic_DNA"/>
</dbReference>
<proteinExistence type="predicted"/>
<evidence type="ECO:0000313" key="3">
    <source>
        <dbReference type="Proteomes" id="UP000321393"/>
    </source>
</evidence>
<sequence length="175" mass="19223">MKLEMDIMYQLKRNGLEPGYAKDSELRGREFGAARMTDGRGLQAALMAEGNWGYHLVIQSNGEASSSSPQTLYLSYNLFQGSHVPNITHQVRPPPVDDFPLLNELCTSDGGLLIPLSLWNIIFHVLTTESCSLSGIIQELIVHRQAINYLVHTFSLILPGFGNTSTSTANPSTST</sequence>
<accession>A0A5A7TBV1</accession>
<name>A0A5A7TBV1_CUCMM</name>
<reference evidence="3 4" key="1">
    <citation type="submission" date="2019-08" db="EMBL/GenBank/DDBJ databases">
        <title>Draft genome sequences of two oriental melons (Cucumis melo L. var makuwa).</title>
        <authorList>
            <person name="Kwon S.-Y."/>
        </authorList>
    </citation>
    <scope>NUCLEOTIDE SEQUENCE [LARGE SCALE GENOMIC DNA]</scope>
    <source>
        <strain evidence="4">cv. Chang Bougi</strain>
        <strain evidence="3">cv. SW 3</strain>
        <tissue evidence="1">Leaf</tissue>
    </source>
</reference>
<evidence type="ECO:0000313" key="1">
    <source>
        <dbReference type="EMBL" id="KAA0040543.1"/>
    </source>
</evidence>
<comment type="caution">
    <text evidence="1">The sequence shown here is derived from an EMBL/GenBank/DDBJ whole genome shotgun (WGS) entry which is preliminary data.</text>
</comment>
<dbReference type="AlphaFoldDB" id="A0A5A7TBV1"/>
<dbReference type="Proteomes" id="UP000321393">
    <property type="component" value="Unassembled WGS sequence"/>
</dbReference>
<evidence type="ECO:0000313" key="2">
    <source>
        <dbReference type="EMBL" id="TYK05585.1"/>
    </source>
</evidence>
<evidence type="ECO:0000313" key="4">
    <source>
        <dbReference type="Proteomes" id="UP000321947"/>
    </source>
</evidence>